<evidence type="ECO:0000256" key="4">
    <source>
        <dbReference type="SAM" id="MobiDB-lite"/>
    </source>
</evidence>
<dbReference type="Proteomes" id="UP001063166">
    <property type="component" value="Unassembled WGS sequence"/>
</dbReference>
<dbReference type="OrthoDB" id="447251at2759"/>
<dbReference type="GO" id="GO:0006355">
    <property type="term" value="P:regulation of DNA-templated transcription"/>
    <property type="evidence" value="ECO:0007669"/>
    <property type="project" value="InterPro"/>
</dbReference>
<dbReference type="Gene3D" id="3.30.450.20">
    <property type="entry name" value="PAS domain"/>
    <property type="match status" value="2"/>
</dbReference>
<comment type="caution">
    <text evidence="6">The sequence shown here is derived from an EMBL/GenBank/DDBJ whole genome shotgun (WGS) entry which is preliminary data.</text>
</comment>
<protein>
    <submittedName>
        <fullName evidence="6">PAS domain containing protein</fullName>
    </submittedName>
</protein>
<proteinExistence type="predicted"/>
<dbReference type="SUPFAM" id="SSF55785">
    <property type="entry name" value="PYP-like sensor domain (PAS domain)"/>
    <property type="match status" value="2"/>
</dbReference>
<dbReference type="InterPro" id="IPR000014">
    <property type="entry name" value="PAS"/>
</dbReference>
<evidence type="ECO:0000256" key="1">
    <source>
        <dbReference type="ARBA" id="ARBA00022630"/>
    </source>
</evidence>
<dbReference type="GO" id="GO:0005634">
    <property type="term" value="C:nucleus"/>
    <property type="evidence" value="ECO:0007669"/>
    <property type="project" value="TreeGrafter"/>
</dbReference>
<dbReference type="InterPro" id="IPR035965">
    <property type="entry name" value="PAS-like_dom_sf"/>
</dbReference>
<dbReference type="InterPro" id="IPR013767">
    <property type="entry name" value="PAS_fold"/>
</dbReference>
<dbReference type="PROSITE" id="PS50112">
    <property type="entry name" value="PAS"/>
    <property type="match status" value="1"/>
</dbReference>
<feature type="compositionally biased region" description="Basic and acidic residues" evidence="4">
    <location>
        <begin position="7"/>
        <end position="21"/>
    </location>
</feature>
<evidence type="ECO:0000313" key="7">
    <source>
        <dbReference type="Proteomes" id="UP001063166"/>
    </source>
</evidence>
<keyword evidence="1" id="KW-0285">Flavoprotein</keyword>
<reference evidence="6" key="1">
    <citation type="submission" date="2022-07" db="EMBL/GenBank/DDBJ databases">
        <title>The genome of Lyophyllum shimeji provides insight into the initial evolution of ectomycorrhizal fungal genome.</title>
        <authorList>
            <person name="Kobayashi Y."/>
            <person name="Shibata T."/>
            <person name="Hirakawa H."/>
            <person name="Shigenobu S."/>
            <person name="Nishiyama T."/>
            <person name="Yamada A."/>
            <person name="Hasebe M."/>
            <person name="Kawaguchi M."/>
        </authorList>
    </citation>
    <scope>NUCLEOTIDE SEQUENCE</scope>
    <source>
        <strain evidence="6">AT787</strain>
    </source>
</reference>
<sequence>MPFSRSLQHDNVHRAPPDAVKHNGLPSFISSGAPTLAPGGGAEVLPFKSTWLTNSGPPGAAVRCGEPLRFTSQQAVNTLRKTCAADKEVQTSIVNFRKDGSAFINLVSVIPITGGKHELNDVVYLVGFRVDLTEQPNIILDKLRDGTYAPTEPGSPDHPSAAAAAHALHLHQPIVHRRTPLSLILLEYAPDFIHVVSLKGAFQYVAPAVTRVLEYTPSELVGKSLADLAHPEDIVPLERQLKESSTLLPSAPSAAVDDTTAAGQPHPHALAAVQARIIDVLFWARTKAGVYVWVECRGRLHVEPGKGRKAIILSGRARAMPRLCLGTWFAEGEREKTARMTYREIWVQLAGRGRSAGAVVAVRAGLEDVLGYTAKELMGRRIGTLVVEGREGVCEALKEDISLSAGKAKEGLAGEEETH</sequence>
<evidence type="ECO:0000256" key="2">
    <source>
        <dbReference type="ARBA" id="ARBA00022643"/>
    </source>
</evidence>
<dbReference type="Pfam" id="PF00989">
    <property type="entry name" value="PAS"/>
    <property type="match status" value="1"/>
</dbReference>
<evidence type="ECO:0000256" key="3">
    <source>
        <dbReference type="ARBA" id="ARBA00022991"/>
    </source>
</evidence>
<feature type="region of interest" description="Disordered" evidence="4">
    <location>
        <begin position="1"/>
        <end position="24"/>
    </location>
</feature>
<gene>
    <name evidence="6" type="ORF">LshimejAT787_1100060</name>
</gene>
<dbReference type="Pfam" id="PF13426">
    <property type="entry name" value="PAS_9"/>
    <property type="match status" value="1"/>
</dbReference>
<name>A0A9P3PUN2_LYOSH</name>
<keyword evidence="7" id="KW-1185">Reference proteome</keyword>
<dbReference type="PANTHER" id="PTHR47429">
    <property type="entry name" value="PROTEIN TWIN LOV 1"/>
    <property type="match status" value="1"/>
</dbReference>
<dbReference type="NCBIfam" id="TIGR00229">
    <property type="entry name" value="sensory_box"/>
    <property type="match status" value="1"/>
</dbReference>
<dbReference type="SMART" id="SM00091">
    <property type="entry name" value="PAS"/>
    <property type="match status" value="1"/>
</dbReference>
<accession>A0A9P3PUN2</accession>
<dbReference type="PANTHER" id="PTHR47429:SF7">
    <property type="entry name" value="GATA-FACTOR"/>
    <property type="match status" value="1"/>
</dbReference>
<evidence type="ECO:0000259" key="5">
    <source>
        <dbReference type="PROSITE" id="PS50112"/>
    </source>
</evidence>
<dbReference type="AlphaFoldDB" id="A0A9P3PUN2"/>
<organism evidence="6 7">
    <name type="scientific">Lyophyllum shimeji</name>
    <name type="common">Hon-shimeji</name>
    <name type="synonym">Tricholoma shimeji</name>
    <dbReference type="NCBI Taxonomy" id="47721"/>
    <lineage>
        <taxon>Eukaryota</taxon>
        <taxon>Fungi</taxon>
        <taxon>Dikarya</taxon>
        <taxon>Basidiomycota</taxon>
        <taxon>Agaricomycotina</taxon>
        <taxon>Agaricomycetes</taxon>
        <taxon>Agaricomycetidae</taxon>
        <taxon>Agaricales</taxon>
        <taxon>Tricholomatineae</taxon>
        <taxon>Lyophyllaceae</taxon>
        <taxon>Lyophyllum</taxon>
    </lineage>
</organism>
<dbReference type="CDD" id="cd00130">
    <property type="entry name" value="PAS"/>
    <property type="match status" value="1"/>
</dbReference>
<keyword evidence="3" id="KW-0157">Chromophore</keyword>
<feature type="domain" description="PAS" evidence="5">
    <location>
        <begin position="185"/>
        <end position="244"/>
    </location>
</feature>
<dbReference type="EMBL" id="BRPK01000011">
    <property type="protein sequence ID" value="GLB41991.1"/>
    <property type="molecule type" value="Genomic_DNA"/>
</dbReference>
<evidence type="ECO:0000313" key="6">
    <source>
        <dbReference type="EMBL" id="GLB41991.1"/>
    </source>
</evidence>
<keyword evidence="2" id="KW-0288">FMN</keyword>